<feature type="transmembrane region" description="Helical" evidence="7">
    <location>
        <begin position="140"/>
        <end position="162"/>
    </location>
</feature>
<evidence type="ECO:0000256" key="2">
    <source>
        <dbReference type="ARBA" id="ARBA00010199"/>
    </source>
</evidence>
<feature type="transmembrane region" description="Helical" evidence="7">
    <location>
        <begin position="426"/>
        <end position="450"/>
    </location>
</feature>
<dbReference type="GO" id="GO:0015297">
    <property type="term" value="F:antiporter activity"/>
    <property type="evidence" value="ECO:0007669"/>
    <property type="project" value="InterPro"/>
</dbReference>
<comment type="subcellular location">
    <subcellularLocation>
        <location evidence="1">Membrane</location>
        <topology evidence="1">Multi-pass membrane protein</topology>
    </subcellularLocation>
</comment>
<sequence>MKSLEADELDDRNFSQEALAQLRLAAPCCVGFLTNRLVTTAATIIVGHLGERQLAAVGLAISLANVSGYTVLVGLSSTLQTTAGQAYGAKNFEEVCLSLQRCLLLCTVVLVVVGVLWLNSKSFLIATGQEEAVADLAASYLLYLFPGLCCYMVTICLENWLAAQRITTVQGTGGLILLTGFVPLCWLLVQPLHMETKGAAIATSLGHLFLMLWMVGQTFIAIRSSLRMSWQGLSRRAFTDWCPFLHLAVPSLFVISKRWATEIIVLLSGTLPDPEANLAAMTIFANTCAILSMPPLSLGCAGNTRVSNELGAGCPWAAHFAAKVNYSLGLCLASLLSAAILAGRCLWIHFITCEREVEDHTKHILVICPLYVALDCMCTVTNGALKGCGRQLLLAPVVLASYFLIGIPSAWLFAWPGRMSAKGLALGSSVGTFAHCVAVSVILWTTNWVLMSRAARVVSTEDNCSSTCRGSATSARAEMPPSLDAEEDEGREPDARRSVRQEVLDQLRLSAPICLGLLANRFMATTSTVIVGHLGEKELAAVGLAVSLANVSGYSILVGIATTLQTTTGQAFGARNFEEVSLSLQRCTLLCLVMLGLIAALWLSSEPLLLAVGQEKAVAALAARYLKYLLPGVCCYLVTQCSQNWLAAQRMTGVQATGGLILAAVYLPLCWTLVHPLKLGFIGAAVATSLSNAILALWMVFKTCRALRSELPRSWQGFSRLAFTRWAPFLKLAVPNFLMISEWWASEIIVLMSGTLPEAEVSLTAMAVFANTCSICFMPPLSWGMAANTRVSNELGAGRPRAAKFASQVNFCFGLCMVLTIALGVLLGRRAWLRLFTSELEVLDYADPVMSICSIYVALDGMCTVASGSLKGCGRQLILAPVVIFAYYAAGIPSGWALAWPGHLSTRGLAIGSTIGTGVHCLLFAVMLWSTNWPRMATLARERVLAKPLIQMDERREEGGTCAGG</sequence>
<dbReference type="PANTHER" id="PTHR11206">
    <property type="entry name" value="MULTIDRUG RESISTANCE PROTEIN"/>
    <property type="match status" value="1"/>
</dbReference>
<keyword evidence="3 7" id="KW-0812">Transmembrane</keyword>
<feature type="region of interest" description="Disordered" evidence="6">
    <location>
        <begin position="463"/>
        <end position="497"/>
    </location>
</feature>
<evidence type="ECO:0000313" key="9">
    <source>
        <dbReference type="Proteomes" id="UP000186817"/>
    </source>
</evidence>
<dbReference type="NCBIfam" id="TIGR00797">
    <property type="entry name" value="matE"/>
    <property type="match status" value="2"/>
</dbReference>
<proteinExistence type="inferred from homology"/>
<feature type="transmembrane region" description="Helical" evidence="7">
    <location>
        <begin position="617"/>
        <end position="639"/>
    </location>
</feature>
<keyword evidence="9" id="KW-1185">Reference proteome</keyword>
<dbReference type="OMA" id="SCKETWK"/>
<feature type="transmembrane region" description="Helical" evidence="7">
    <location>
        <begin position="909"/>
        <end position="929"/>
    </location>
</feature>
<gene>
    <name evidence="8" type="primary">slc47a1</name>
    <name evidence="8" type="ORF">AK812_SmicGene18011</name>
</gene>
<feature type="transmembrane region" description="Helical" evidence="7">
    <location>
        <begin position="174"/>
        <end position="193"/>
    </location>
</feature>
<dbReference type="Proteomes" id="UP000186817">
    <property type="component" value="Unassembled WGS sequence"/>
</dbReference>
<feature type="transmembrane region" description="Helical" evidence="7">
    <location>
        <begin position="848"/>
        <end position="870"/>
    </location>
</feature>
<name>A0A1Q9DW81_SYMMI</name>
<feature type="transmembrane region" description="Helical" evidence="7">
    <location>
        <begin position="805"/>
        <end position="828"/>
    </location>
</feature>
<comment type="caution">
    <text evidence="8">The sequence shown here is derived from an EMBL/GenBank/DDBJ whole genome shotgun (WGS) entry which is preliminary data.</text>
</comment>
<organism evidence="8 9">
    <name type="scientific">Symbiodinium microadriaticum</name>
    <name type="common">Dinoflagellate</name>
    <name type="synonym">Zooxanthella microadriatica</name>
    <dbReference type="NCBI Taxonomy" id="2951"/>
    <lineage>
        <taxon>Eukaryota</taxon>
        <taxon>Sar</taxon>
        <taxon>Alveolata</taxon>
        <taxon>Dinophyceae</taxon>
        <taxon>Suessiales</taxon>
        <taxon>Symbiodiniaceae</taxon>
        <taxon>Symbiodinium</taxon>
    </lineage>
</organism>
<dbReference type="GO" id="GO:0042910">
    <property type="term" value="F:xenobiotic transmembrane transporter activity"/>
    <property type="evidence" value="ECO:0007669"/>
    <property type="project" value="InterPro"/>
</dbReference>
<dbReference type="Pfam" id="PF01554">
    <property type="entry name" value="MatE"/>
    <property type="match status" value="4"/>
</dbReference>
<evidence type="ECO:0000256" key="1">
    <source>
        <dbReference type="ARBA" id="ARBA00004141"/>
    </source>
</evidence>
<reference evidence="8 9" key="1">
    <citation type="submission" date="2016-02" db="EMBL/GenBank/DDBJ databases">
        <title>Genome analysis of coral dinoflagellate symbionts highlights evolutionary adaptations to a symbiotic lifestyle.</title>
        <authorList>
            <person name="Aranda M."/>
            <person name="Li Y."/>
            <person name="Liew Y.J."/>
            <person name="Baumgarten S."/>
            <person name="Simakov O."/>
            <person name="Wilson M."/>
            <person name="Piel J."/>
            <person name="Ashoor H."/>
            <person name="Bougouffa S."/>
            <person name="Bajic V.B."/>
            <person name="Ryu T."/>
            <person name="Ravasi T."/>
            <person name="Bayer T."/>
            <person name="Micklem G."/>
            <person name="Kim H."/>
            <person name="Bhak J."/>
            <person name="Lajeunesse T.C."/>
            <person name="Voolstra C.R."/>
        </authorList>
    </citation>
    <scope>NUCLEOTIDE SEQUENCE [LARGE SCALE GENOMIC DNA]</scope>
    <source>
        <strain evidence="8 9">CCMP2467</strain>
    </source>
</reference>
<evidence type="ECO:0000256" key="4">
    <source>
        <dbReference type="ARBA" id="ARBA00022989"/>
    </source>
</evidence>
<dbReference type="GO" id="GO:1990961">
    <property type="term" value="P:xenobiotic detoxification by transmembrane export across the plasma membrane"/>
    <property type="evidence" value="ECO:0007669"/>
    <property type="project" value="InterPro"/>
</dbReference>
<dbReference type="EMBL" id="LSRX01000362">
    <property type="protein sequence ID" value="OLP99436.1"/>
    <property type="molecule type" value="Genomic_DNA"/>
</dbReference>
<dbReference type="InterPro" id="IPR002528">
    <property type="entry name" value="MATE_fam"/>
</dbReference>
<protein>
    <submittedName>
        <fullName evidence="8">Multidrug and toxin extrusion protein 1</fullName>
    </submittedName>
</protein>
<feature type="transmembrane region" description="Helical" evidence="7">
    <location>
        <begin position="363"/>
        <end position="385"/>
    </location>
</feature>
<feature type="transmembrane region" description="Helical" evidence="7">
    <location>
        <begin position="199"/>
        <end position="222"/>
    </location>
</feature>
<comment type="similarity">
    <text evidence="2">Belongs to the multi antimicrobial extrusion (MATE) (TC 2.A.66.1) family.</text>
</comment>
<dbReference type="GO" id="GO:0016020">
    <property type="term" value="C:membrane"/>
    <property type="evidence" value="ECO:0007669"/>
    <property type="project" value="UniProtKB-SubCell"/>
</dbReference>
<feature type="compositionally biased region" description="Polar residues" evidence="6">
    <location>
        <begin position="463"/>
        <end position="474"/>
    </location>
</feature>
<feature type="transmembrane region" description="Helical" evidence="7">
    <location>
        <begin position="587"/>
        <end position="605"/>
    </location>
</feature>
<accession>A0A1Q9DW81</accession>
<feature type="transmembrane region" description="Helical" evidence="7">
    <location>
        <begin position="680"/>
        <end position="701"/>
    </location>
</feature>
<dbReference type="AlphaFoldDB" id="A0A1Q9DW81"/>
<evidence type="ECO:0000256" key="6">
    <source>
        <dbReference type="SAM" id="MobiDB-lite"/>
    </source>
</evidence>
<dbReference type="InterPro" id="IPR045069">
    <property type="entry name" value="MATE_euk"/>
</dbReference>
<feature type="transmembrane region" description="Helical" evidence="7">
    <location>
        <begin position="328"/>
        <end position="351"/>
    </location>
</feature>
<feature type="transmembrane region" description="Helical" evidence="7">
    <location>
        <begin position="102"/>
        <end position="120"/>
    </location>
</feature>
<dbReference type="CDD" id="cd13132">
    <property type="entry name" value="MATE_eukaryotic"/>
    <property type="match status" value="2"/>
</dbReference>
<keyword evidence="4 7" id="KW-1133">Transmembrane helix</keyword>
<evidence type="ECO:0000256" key="7">
    <source>
        <dbReference type="SAM" id="Phobius"/>
    </source>
</evidence>
<keyword evidence="5 7" id="KW-0472">Membrane</keyword>
<evidence type="ECO:0000313" key="8">
    <source>
        <dbReference type="EMBL" id="OLP99436.1"/>
    </source>
</evidence>
<evidence type="ECO:0000256" key="5">
    <source>
        <dbReference type="ARBA" id="ARBA00023136"/>
    </source>
</evidence>
<feature type="transmembrane region" description="Helical" evidence="7">
    <location>
        <begin position="392"/>
        <end position="414"/>
    </location>
</feature>
<evidence type="ECO:0000256" key="3">
    <source>
        <dbReference type="ARBA" id="ARBA00022692"/>
    </source>
</evidence>
<feature type="transmembrane region" description="Helical" evidence="7">
    <location>
        <begin position="651"/>
        <end position="674"/>
    </location>
</feature>
<feature type="transmembrane region" description="Helical" evidence="7">
    <location>
        <begin position="877"/>
        <end position="897"/>
    </location>
</feature>
<dbReference type="OrthoDB" id="2126698at2759"/>